<dbReference type="AlphaFoldDB" id="A0A1Y4LDD0"/>
<dbReference type="Proteomes" id="UP000195897">
    <property type="component" value="Unassembled WGS sequence"/>
</dbReference>
<dbReference type="GO" id="GO:0006508">
    <property type="term" value="P:proteolysis"/>
    <property type="evidence" value="ECO:0007669"/>
    <property type="project" value="InterPro"/>
</dbReference>
<feature type="transmembrane region" description="Helical" evidence="1">
    <location>
        <begin position="36"/>
        <end position="53"/>
    </location>
</feature>
<evidence type="ECO:0000313" key="2">
    <source>
        <dbReference type="EMBL" id="OUP52851.1"/>
    </source>
</evidence>
<gene>
    <name evidence="2" type="ORF">B5F17_07655</name>
</gene>
<dbReference type="RefSeq" id="WP_087372619.1">
    <property type="nucleotide sequence ID" value="NZ_NFKK01000007.1"/>
</dbReference>
<evidence type="ECO:0000313" key="3">
    <source>
        <dbReference type="Proteomes" id="UP000195897"/>
    </source>
</evidence>
<reference evidence="3" key="1">
    <citation type="submission" date="2017-04" db="EMBL/GenBank/DDBJ databases">
        <title>Function of individual gut microbiota members based on whole genome sequencing of pure cultures obtained from chicken caecum.</title>
        <authorList>
            <person name="Medvecky M."/>
            <person name="Cejkova D."/>
            <person name="Polansky O."/>
            <person name="Karasova D."/>
            <person name="Kubasova T."/>
            <person name="Cizek A."/>
            <person name="Rychlik I."/>
        </authorList>
    </citation>
    <scope>NUCLEOTIDE SEQUENCE [LARGE SCALE GENOMIC DNA]</scope>
    <source>
        <strain evidence="3">An180</strain>
    </source>
</reference>
<keyword evidence="1" id="KW-1133">Transmembrane helix</keyword>
<feature type="transmembrane region" description="Helical" evidence="1">
    <location>
        <begin position="124"/>
        <end position="142"/>
    </location>
</feature>
<dbReference type="InterPro" id="IPR005081">
    <property type="entry name" value="SpoIIGA"/>
</dbReference>
<evidence type="ECO:0000256" key="1">
    <source>
        <dbReference type="SAM" id="Phobius"/>
    </source>
</evidence>
<evidence type="ECO:0008006" key="4">
    <source>
        <dbReference type="Google" id="ProtNLM"/>
    </source>
</evidence>
<keyword evidence="1" id="KW-0472">Membrane</keyword>
<name>A0A1Y4LDD0_9FIRM</name>
<accession>A0A1Y4LDD0</accession>
<sequence>MVIYLDVLAVVNLAMDYLLLLATARIAGVFVPRVRLLIGAAVGAAYAVCAVLPATTFLQNGLCELAAGVGMVALVFAPCKGRLVRVSVVFGLVSCACAGAVMALGQATGAMLRVGGAYYLDVPLRVVVPAALLCWCASGLLFRGTAGQNGGERPSAQAELTFAGKRAIVHLLCDTGNTLCEPVTGRPALLLDRYAAARLLPSELAGVVSGLRSDNAGDQMASLPDAWRTRFCLLPYRAVGQNSGLLLAFRLDDVHMDAGKTDCRLAAISAQPIAGGRYDGLIGV</sequence>
<dbReference type="GO" id="GO:0004190">
    <property type="term" value="F:aspartic-type endopeptidase activity"/>
    <property type="evidence" value="ECO:0007669"/>
    <property type="project" value="InterPro"/>
</dbReference>
<dbReference type="GO" id="GO:0030436">
    <property type="term" value="P:asexual sporulation"/>
    <property type="evidence" value="ECO:0007669"/>
    <property type="project" value="InterPro"/>
</dbReference>
<protein>
    <recommendedName>
        <fullName evidence="4">Sporulation sigma-E factor-processing peptidase</fullName>
    </recommendedName>
</protein>
<organism evidence="2 3">
    <name type="scientific">Butyricicoccus pullicaecorum</name>
    <dbReference type="NCBI Taxonomy" id="501571"/>
    <lineage>
        <taxon>Bacteria</taxon>
        <taxon>Bacillati</taxon>
        <taxon>Bacillota</taxon>
        <taxon>Clostridia</taxon>
        <taxon>Eubacteriales</taxon>
        <taxon>Butyricicoccaceae</taxon>
        <taxon>Butyricicoccus</taxon>
    </lineage>
</organism>
<feature type="transmembrane region" description="Helical" evidence="1">
    <location>
        <begin position="83"/>
        <end position="104"/>
    </location>
</feature>
<proteinExistence type="predicted"/>
<dbReference type="Pfam" id="PF03419">
    <property type="entry name" value="Peptidase_U4"/>
    <property type="match status" value="1"/>
</dbReference>
<keyword evidence="1" id="KW-0812">Transmembrane</keyword>
<feature type="transmembrane region" description="Helical" evidence="1">
    <location>
        <begin position="6"/>
        <end position="24"/>
    </location>
</feature>
<comment type="caution">
    <text evidence="2">The sequence shown here is derived from an EMBL/GenBank/DDBJ whole genome shotgun (WGS) entry which is preliminary data.</text>
</comment>
<feature type="transmembrane region" description="Helical" evidence="1">
    <location>
        <begin position="59"/>
        <end position="76"/>
    </location>
</feature>
<dbReference type="EMBL" id="NFKK01000007">
    <property type="protein sequence ID" value="OUP52851.1"/>
    <property type="molecule type" value="Genomic_DNA"/>
</dbReference>